<dbReference type="AlphaFoldDB" id="A0AAX1UGZ7"/>
<protein>
    <submittedName>
        <fullName evidence="1">Transcriptional regulator</fullName>
    </submittedName>
</protein>
<organism evidence="1 2">
    <name type="scientific">Cereibacter sphaeroides</name>
    <name type="common">Rhodobacter sphaeroides</name>
    <dbReference type="NCBI Taxonomy" id="1063"/>
    <lineage>
        <taxon>Bacteria</taxon>
        <taxon>Pseudomonadati</taxon>
        <taxon>Pseudomonadota</taxon>
        <taxon>Alphaproteobacteria</taxon>
        <taxon>Rhodobacterales</taxon>
        <taxon>Paracoccaceae</taxon>
        <taxon>Cereibacter</taxon>
    </lineage>
</organism>
<comment type="caution">
    <text evidence="1">The sequence shown here is derived from an EMBL/GenBank/DDBJ whole genome shotgun (WGS) entry which is preliminary data.</text>
</comment>
<gene>
    <name evidence="1" type="ORF">D1114_17770</name>
</gene>
<dbReference type="EMBL" id="QWGP01000025">
    <property type="protein sequence ID" value="RHZ92262.1"/>
    <property type="molecule type" value="Genomic_DNA"/>
</dbReference>
<evidence type="ECO:0000313" key="1">
    <source>
        <dbReference type="EMBL" id="RHZ92262.1"/>
    </source>
</evidence>
<dbReference type="Proteomes" id="UP000266305">
    <property type="component" value="Unassembled WGS sequence"/>
</dbReference>
<dbReference type="InterPro" id="IPR009057">
    <property type="entry name" value="Homeodomain-like_sf"/>
</dbReference>
<proteinExistence type="predicted"/>
<dbReference type="Gene3D" id="1.10.357.10">
    <property type="entry name" value="Tetracycline Repressor, domain 2"/>
    <property type="match status" value="1"/>
</dbReference>
<evidence type="ECO:0000313" key="2">
    <source>
        <dbReference type="Proteomes" id="UP000266305"/>
    </source>
</evidence>
<reference evidence="1 2" key="1">
    <citation type="submission" date="2018-08" db="EMBL/GenBank/DDBJ databases">
        <title>Draft genome sequence of Rhodobacter sphaeroides FY.</title>
        <authorList>
            <person name="Rayyan A."/>
            <person name="Meyer T.E."/>
            <person name="Kyndt J.A."/>
        </authorList>
    </citation>
    <scope>NUCLEOTIDE SEQUENCE [LARGE SCALE GENOMIC DNA]</scope>
    <source>
        <strain evidence="1 2">FY</strain>
    </source>
</reference>
<dbReference type="RefSeq" id="WP_119000947.1">
    <property type="nucleotide sequence ID" value="NZ_CP033446.1"/>
</dbReference>
<name>A0AAX1UGZ7_CERSP</name>
<sequence>MARPRTLPDADVHVAICRMLAGGGERAVSFGTVSRATGLAAATLAGRFGSRDGMMLAALGHFWDGLDEATDAAATETKAPAFLKALGEAAEPQIVALSLTLPEMRPRAEAWRRSVEAALALRLGKAEPAAMMFALWQGQRLWQAAGGRGFKLKDATRRLGSSG</sequence>
<dbReference type="SUPFAM" id="SSF46689">
    <property type="entry name" value="Homeodomain-like"/>
    <property type="match status" value="1"/>
</dbReference>
<accession>A0AAX1UGZ7</accession>